<dbReference type="InterPro" id="IPR012337">
    <property type="entry name" value="RNaseH-like_sf"/>
</dbReference>
<comment type="subcellular location">
    <subcellularLocation>
        <location evidence="13">Cytoplasm</location>
    </subcellularLocation>
</comment>
<evidence type="ECO:0000256" key="8">
    <source>
        <dbReference type="ARBA" id="ARBA00022842"/>
    </source>
</evidence>
<proteinExistence type="inferred from homology"/>
<evidence type="ECO:0000256" key="9">
    <source>
        <dbReference type="ARBA" id="ARBA00023125"/>
    </source>
</evidence>
<evidence type="ECO:0000256" key="7">
    <source>
        <dbReference type="ARBA" id="ARBA00022801"/>
    </source>
</evidence>
<dbReference type="InterPro" id="IPR036397">
    <property type="entry name" value="RNaseH_sf"/>
</dbReference>
<dbReference type="GO" id="GO:0003677">
    <property type="term" value="F:DNA binding"/>
    <property type="evidence" value="ECO:0007669"/>
    <property type="project" value="UniProtKB-KW"/>
</dbReference>
<dbReference type="PANTHER" id="PTHR30194:SF3">
    <property type="entry name" value="CROSSOVER JUNCTION ENDODEOXYRIBONUCLEASE RUVC"/>
    <property type="match status" value="1"/>
</dbReference>
<evidence type="ECO:0000256" key="12">
    <source>
        <dbReference type="ARBA" id="ARBA00029354"/>
    </source>
</evidence>
<dbReference type="GO" id="GO:0006310">
    <property type="term" value="P:DNA recombination"/>
    <property type="evidence" value="ECO:0007669"/>
    <property type="project" value="UniProtKB-UniRule"/>
</dbReference>
<evidence type="ECO:0000256" key="6">
    <source>
        <dbReference type="ARBA" id="ARBA00022763"/>
    </source>
</evidence>
<organism evidence="15 16">
    <name type="scientific">Candidatus Woesebacteria bacterium GW2011_GWB1_33_22</name>
    <dbReference type="NCBI Taxonomy" id="1618566"/>
    <lineage>
        <taxon>Bacteria</taxon>
        <taxon>Candidatus Woeseibacteriota</taxon>
    </lineage>
</organism>
<evidence type="ECO:0000256" key="10">
    <source>
        <dbReference type="ARBA" id="ARBA00023172"/>
    </source>
</evidence>
<keyword evidence="5 13" id="KW-0255">Endonuclease</keyword>
<comment type="similarity">
    <text evidence="1 13">Belongs to the RuvC family.</text>
</comment>
<dbReference type="GO" id="GO:0048476">
    <property type="term" value="C:Holliday junction resolvase complex"/>
    <property type="evidence" value="ECO:0007669"/>
    <property type="project" value="UniProtKB-UniRule"/>
</dbReference>
<feature type="binding site" evidence="13">
    <location>
        <position position="7"/>
    </location>
    <ligand>
        <name>Mg(2+)</name>
        <dbReference type="ChEBI" id="CHEBI:18420"/>
        <label>1</label>
    </ligand>
</feature>
<dbReference type="NCBIfam" id="TIGR00228">
    <property type="entry name" value="ruvC"/>
    <property type="match status" value="1"/>
</dbReference>
<accession>A0A0F9ZL88</accession>
<dbReference type="GO" id="GO:0005737">
    <property type="term" value="C:cytoplasm"/>
    <property type="evidence" value="ECO:0007669"/>
    <property type="project" value="UniProtKB-SubCell"/>
</dbReference>
<dbReference type="GO" id="GO:0006281">
    <property type="term" value="P:DNA repair"/>
    <property type="evidence" value="ECO:0007669"/>
    <property type="project" value="UniProtKB-UniRule"/>
</dbReference>
<evidence type="ECO:0000313" key="15">
    <source>
        <dbReference type="EMBL" id="KKP45008.1"/>
    </source>
</evidence>
<feature type="active site" evidence="13">
    <location>
        <position position="143"/>
    </location>
</feature>
<evidence type="ECO:0000256" key="5">
    <source>
        <dbReference type="ARBA" id="ARBA00022759"/>
    </source>
</evidence>
<keyword evidence="8 13" id="KW-0460">Magnesium</keyword>
<evidence type="ECO:0000256" key="2">
    <source>
        <dbReference type="ARBA" id="ARBA00022490"/>
    </source>
</evidence>
<comment type="catalytic activity">
    <reaction evidence="12 13">
        <text>Endonucleolytic cleavage at a junction such as a reciprocal single-stranded crossover between two homologous DNA duplexes (Holliday junction).</text>
        <dbReference type="EC" id="3.1.21.10"/>
    </reaction>
</comment>
<keyword evidence="3 13" id="KW-0540">Nuclease</keyword>
<protein>
    <recommendedName>
        <fullName evidence="13 14">Crossover junction endodeoxyribonuclease RuvC</fullName>
        <ecNumber evidence="13 14">3.1.21.10</ecNumber>
    </recommendedName>
    <alternativeName>
        <fullName evidence="13">Holliday junction nuclease RuvC</fullName>
    </alternativeName>
    <alternativeName>
        <fullName evidence="13">Holliday junction resolvase RuvC</fullName>
    </alternativeName>
</protein>
<evidence type="ECO:0000313" key="16">
    <source>
        <dbReference type="Proteomes" id="UP000034778"/>
    </source>
</evidence>
<dbReference type="AlphaFoldDB" id="A0A0F9ZL88"/>
<dbReference type="NCBIfam" id="NF000711">
    <property type="entry name" value="PRK00039.2-1"/>
    <property type="match status" value="1"/>
</dbReference>
<comment type="subunit">
    <text evidence="13">Homodimer which binds Holliday junction (HJ) DNA. The HJ becomes 2-fold symmetrical on binding to RuvC with unstacked arms; it has a different conformation from HJ DNA in complex with RuvA. In the full resolvosome a probable DNA-RuvA(4)-RuvB(12)-RuvC(2) complex forms which resolves the HJ.</text>
</comment>
<feature type="binding site" evidence="13">
    <location>
        <position position="143"/>
    </location>
    <ligand>
        <name>Mg(2+)</name>
        <dbReference type="ChEBI" id="CHEBI:18420"/>
        <label>1</label>
    </ligand>
</feature>
<comment type="function">
    <text evidence="13">The RuvA-RuvB-RuvC complex processes Holliday junction (HJ) DNA during genetic recombination and DNA repair. Endonuclease that resolves HJ intermediates. Cleaves cruciform DNA by making single-stranded nicks across the HJ at symmetrical positions within the homologous arms, yielding a 5'-phosphate and a 3'-hydroxyl group; requires a central core of homology in the junction. The consensus cleavage sequence is 5'-(A/T)TT(C/G)-3'. Cleavage occurs on the 3'-side of the TT dinucleotide at the point of strand exchange. HJ branch migration catalyzed by RuvA-RuvB allows RuvC to scan DNA until it finds its consensus sequence, where it cleaves and resolves the cruciform DNA.</text>
</comment>
<dbReference type="GO" id="GO:0008821">
    <property type="term" value="F:crossover junction DNA endonuclease activity"/>
    <property type="evidence" value="ECO:0007669"/>
    <property type="project" value="UniProtKB-UniRule"/>
</dbReference>
<gene>
    <name evidence="13" type="primary">ruvC</name>
    <name evidence="15" type="ORF">UR35_C0004G0040</name>
</gene>
<evidence type="ECO:0000256" key="14">
    <source>
        <dbReference type="NCBIfam" id="TIGR00228"/>
    </source>
</evidence>
<dbReference type="PANTHER" id="PTHR30194">
    <property type="entry name" value="CROSSOVER JUNCTION ENDODEOXYRIBONUCLEASE RUVC"/>
    <property type="match status" value="1"/>
</dbReference>
<dbReference type="PRINTS" id="PR00696">
    <property type="entry name" value="RSOLVASERUVC"/>
</dbReference>
<dbReference type="HAMAP" id="MF_00034">
    <property type="entry name" value="RuvC"/>
    <property type="match status" value="1"/>
</dbReference>
<dbReference type="SUPFAM" id="SSF53098">
    <property type="entry name" value="Ribonuclease H-like"/>
    <property type="match status" value="1"/>
</dbReference>
<feature type="active site" evidence="13">
    <location>
        <position position="67"/>
    </location>
</feature>
<name>A0A0F9ZL88_9BACT</name>
<reference evidence="15 16" key="1">
    <citation type="journal article" date="2015" name="Nature">
        <title>rRNA introns, odd ribosomes, and small enigmatic genomes across a large radiation of phyla.</title>
        <authorList>
            <person name="Brown C.T."/>
            <person name="Hug L.A."/>
            <person name="Thomas B.C."/>
            <person name="Sharon I."/>
            <person name="Castelle C.J."/>
            <person name="Singh A."/>
            <person name="Wilkins M.J."/>
            <person name="Williams K.H."/>
            <person name="Banfield J.F."/>
        </authorList>
    </citation>
    <scope>NUCLEOTIDE SEQUENCE [LARGE SCALE GENOMIC DNA]</scope>
</reference>
<dbReference type="GO" id="GO:0000287">
    <property type="term" value="F:magnesium ion binding"/>
    <property type="evidence" value="ECO:0007669"/>
    <property type="project" value="UniProtKB-UniRule"/>
</dbReference>
<dbReference type="EMBL" id="LBOW01000004">
    <property type="protein sequence ID" value="KKP45008.1"/>
    <property type="molecule type" value="Genomic_DNA"/>
</dbReference>
<evidence type="ECO:0000256" key="4">
    <source>
        <dbReference type="ARBA" id="ARBA00022723"/>
    </source>
</evidence>
<dbReference type="Proteomes" id="UP000034778">
    <property type="component" value="Unassembled WGS sequence"/>
</dbReference>
<dbReference type="PATRIC" id="fig|1618566.3.peg.474"/>
<dbReference type="STRING" id="1618566.UR35_C0004G0040"/>
<dbReference type="InterPro" id="IPR002176">
    <property type="entry name" value="X-over_junc_endoDNase_RuvC"/>
</dbReference>
<keyword evidence="10 13" id="KW-0233">DNA recombination</keyword>
<dbReference type="CDD" id="cd16962">
    <property type="entry name" value="RuvC"/>
    <property type="match status" value="1"/>
</dbReference>
<keyword evidence="4 13" id="KW-0479">Metal-binding</keyword>
<dbReference type="Gene3D" id="3.30.420.10">
    <property type="entry name" value="Ribonuclease H-like superfamily/Ribonuclease H"/>
    <property type="match status" value="1"/>
</dbReference>
<keyword evidence="6 13" id="KW-0227">DNA damage</keyword>
<sequence length="167" mass="18329">MKILGIDPGTATTGYGIVELSKTGVKVGKWGLIETDKNGFKEHRLEKIYEETLTLIKLHKPDVFCIEKIFFATNAKTAIAVGQAQGVMLLAAGKSKVTIFEYAPGTIKKMITGSGRSNKKEVQMHIRKILGNKVKSEKHKKTHFDNCADALAIALTHAFKLKSNVSD</sequence>
<evidence type="ECO:0000256" key="3">
    <source>
        <dbReference type="ARBA" id="ARBA00022722"/>
    </source>
</evidence>
<keyword evidence="2 13" id="KW-0963">Cytoplasm</keyword>
<evidence type="ECO:0000256" key="13">
    <source>
        <dbReference type="HAMAP-Rule" id="MF_00034"/>
    </source>
</evidence>
<comment type="cofactor">
    <cofactor evidence="13">
        <name>Mg(2+)</name>
        <dbReference type="ChEBI" id="CHEBI:18420"/>
    </cofactor>
    <text evidence="13">Binds 2 Mg(2+) ion per subunit.</text>
</comment>
<keyword evidence="9 13" id="KW-0238">DNA-binding</keyword>
<dbReference type="FunFam" id="3.30.420.10:FF:000002">
    <property type="entry name" value="Crossover junction endodeoxyribonuclease RuvC"/>
    <property type="match status" value="1"/>
</dbReference>
<comment type="caution">
    <text evidence="15">The sequence shown here is derived from an EMBL/GenBank/DDBJ whole genome shotgun (WGS) entry which is preliminary data.</text>
</comment>
<keyword evidence="7 13" id="KW-0378">Hydrolase</keyword>
<feature type="binding site" evidence="13">
    <location>
        <position position="67"/>
    </location>
    <ligand>
        <name>Mg(2+)</name>
        <dbReference type="ChEBI" id="CHEBI:18420"/>
        <label>2</label>
    </ligand>
</feature>
<evidence type="ECO:0000256" key="1">
    <source>
        <dbReference type="ARBA" id="ARBA00009518"/>
    </source>
</evidence>
<evidence type="ECO:0000256" key="11">
    <source>
        <dbReference type="ARBA" id="ARBA00023204"/>
    </source>
</evidence>
<dbReference type="Pfam" id="PF02075">
    <property type="entry name" value="RuvC"/>
    <property type="match status" value="1"/>
</dbReference>
<feature type="active site" evidence="13">
    <location>
        <position position="7"/>
    </location>
</feature>
<keyword evidence="11 13" id="KW-0234">DNA repair</keyword>
<dbReference type="EC" id="3.1.21.10" evidence="13 14"/>